<dbReference type="PANTHER" id="PTHR33375:SF1">
    <property type="entry name" value="CHROMOSOME-PARTITIONING PROTEIN PARB-RELATED"/>
    <property type="match status" value="1"/>
</dbReference>
<feature type="region of interest" description="Disordered" evidence="1">
    <location>
        <begin position="1"/>
        <end position="35"/>
    </location>
</feature>
<dbReference type="Gene3D" id="3.90.1530.30">
    <property type="match status" value="1"/>
</dbReference>
<accession>A0ABT7F887</accession>
<keyword evidence="4" id="KW-1185">Reference proteome</keyword>
<dbReference type="EMBL" id="JASNJD010000034">
    <property type="protein sequence ID" value="MDK3020833.1"/>
    <property type="molecule type" value="Genomic_DNA"/>
</dbReference>
<dbReference type="RefSeq" id="WP_284483348.1">
    <property type="nucleotide sequence ID" value="NZ_JASNJD010000034.1"/>
</dbReference>
<dbReference type="InterPro" id="IPR050336">
    <property type="entry name" value="Chromosome_partition/occlusion"/>
</dbReference>
<comment type="caution">
    <text evidence="3">The sequence shown here is derived from an EMBL/GenBank/DDBJ whole genome shotgun (WGS) entry which is preliminary data.</text>
</comment>
<organism evidence="3 4">
    <name type="scientific">Pseudodonghicola flavimaris</name>
    <dbReference type="NCBI Taxonomy" id="3050036"/>
    <lineage>
        <taxon>Bacteria</taxon>
        <taxon>Pseudomonadati</taxon>
        <taxon>Pseudomonadota</taxon>
        <taxon>Alphaproteobacteria</taxon>
        <taxon>Rhodobacterales</taxon>
        <taxon>Paracoccaceae</taxon>
        <taxon>Pseudodonghicola</taxon>
    </lineage>
</organism>
<dbReference type="SUPFAM" id="SSF110849">
    <property type="entry name" value="ParB/Sulfiredoxin"/>
    <property type="match status" value="1"/>
</dbReference>
<dbReference type="SMART" id="SM00470">
    <property type="entry name" value="ParB"/>
    <property type="match status" value="1"/>
</dbReference>
<feature type="compositionally biased region" description="Low complexity" evidence="1">
    <location>
        <begin position="20"/>
        <end position="35"/>
    </location>
</feature>
<dbReference type="Proteomes" id="UP001243757">
    <property type="component" value="Unassembled WGS sequence"/>
</dbReference>
<dbReference type="PANTHER" id="PTHR33375">
    <property type="entry name" value="CHROMOSOME-PARTITIONING PROTEIN PARB-RELATED"/>
    <property type="match status" value="1"/>
</dbReference>
<evidence type="ECO:0000313" key="3">
    <source>
        <dbReference type="EMBL" id="MDK3020833.1"/>
    </source>
</evidence>
<evidence type="ECO:0000256" key="1">
    <source>
        <dbReference type="SAM" id="MobiDB-lite"/>
    </source>
</evidence>
<evidence type="ECO:0000313" key="4">
    <source>
        <dbReference type="Proteomes" id="UP001243757"/>
    </source>
</evidence>
<protein>
    <submittedName>
        <fullName evidence="3">ParB N-terminal domain-containing protein</fullName>
    </submittedName>
</protein>
<dbReference type="InterPro" id="IPR036086">
    <property type="entry name" value="ParB/Sulfiredoxin_sf"/>
</dbReference>
<gene>
    <name evidence="3" type="ORF">QO033_24425</name>
</gene>
<sequence length="366" mass="40557">MSKKRRIFDIDLPEEGETFPAGKPEAAAGPAPRRSPMAAAISENAASLRDRAQIEAQIRAENDALAAEHVRMKKLGLIVDLVPLERIDAEKLTRDRAAGADEDLAELVASIRDIGLSNPIRLEMREDGRYELIQGYRRLAAYRQLLQMTGDTDRWGTIPAGILPRGEGIDQLYRRMVDENLVRKDISFGEMAALALAYARDPETEQSDPDKAVAELFASAGYQKRSYIRSFIKLLDRLGRDLKFVQNVPRALGLKLVAVLEERPEVAEQLQAALKGWTSRTAEEELELLRRAAGAEPPAAVKPTATAPVARPGKAKTVFQVPSTLGQAKCTAANGRLEIRLDRDFSALDRRRLEQALQRMLDGLED</sequence>
<name>A0ABT7F887_9RHOB</name>
<evidence type="ECO:0000259" key="2">
    <source>
        <dbReference type="SMART" id="SM00470"/>
    </source>
</evidence>
<dbReference type="Pfam" id="PF02195">
    <property type="entry name" value="ParB_N"/>
    <property type="match status" value="1"/>
</dbReference>
<dbReference type="InterPro" id="IPR003115">
    <property type="entry name" value="ParB_N"/>
</dbReference>
<feature type="domain" description="ParB-like N-terminal" evidence="2">
    <location>
        <begin position="85"/>
        <end position="181"/>
    </location>
</feature>
<reference evidence="3 4" key="1">
    <citation type="submission" date="2023-05" db="EMBL/GenBank/DDBJ databases">
        <title>Pseudodonghicola sp. nov.</title>
        <authorList>
            <person name="Huang J."/>
        </authorList>
    </citation>
    <scope>NUCLEOTIDE SEQUENCE [LARGE SCALE GENOMIC DNA]</scope>
    <source>
        <strain evidence="3 4">IC7</strain>
    </source>
</reference>
<proteinExistence type="predicted"/>